<dbReference type="EMBL" id="JAWMAJ010000227">
    <property type="protein sequence ID" value="MDV7222435.1"/>
    <property type="molecule type" value="Genomic_DNA"/>
</dbReference>
<dbReference type="SMART" id="SM00220">
    <property type="entry name" value="S_TKc"/>
    <property type="match status" value="1"/>
</dbReference>
<keyword evidence="5" id="KW-1185">Reference proteome</keyword>
<dbReference type="Gene3D" id="1.10.510.10">
    <property type="entry name" value="Transferase(Phosphotransferase) domain 1"/>
    <property type="match status" value="1"/>
</dbReference>
<evidence type="ECO:0000256" key="1">
    <source>
        <dbReference type="ARBA" id="ARBA00022553"/>
    </source>
</evidence>
<reference evidence="4 5" key="1">
    <citation type="submission" date="2023-10" db="EMBL/GenBank/DDBJ databases">
        <title>Characterization of rhizosphere-enriched actinobacteria from wheat plants lab-grown on chernevaya soil.</title>
        <authorList>
            <person name="Tikhonova E.N."/>
            <person name="Konopkin A."/>
            <person name="Kravchenko I.K."/>
        </authorList>
    </citation>
    <scope>NUCLEOTIDE SEQUENCE [LARGE SCALE GENOMIC DNA]</scope>
    <source>
        <strain evidence="4 5">RR29</strain>
    </source>
</reference>
<dbReference type="SUPFAM" id="SSF49879">
    <property type="entry name" value="SMAD/FHA domain"/>
    <property type="match status" value="1"/>
</dbReference>
<dbReference type="SUPFAM" id="SSF56112">
    <property type="entry name" value="Protein kinase-like (PK-like)"/>
    <property type="match status" value="1"/>
</dbReference>
<accession>A0ABU4FQX8</accession>
<dbReference type="InterPro" id="IPR011009">
    <property type="entry name" value="Kinase-like_dom_sf"/>
</dbReference>
<keyword evidence="1" id="KW-0597">Phosphoprotein</keyword>
<dbReference type="InterPro" id="IPR008984">
    <property type="entry name" value="SMAD_FHA_dom_sf"/>
</dbReference>
<sequence length="478" mass="52131">MRQPLQPDDPERVGEYRLPARLGTGGMGTVHLGRAPRGREVAVEVVREHFGQDARYRARFLREVAAARTVTGTFTATLPAAAPEAEVPWPAMEYLPGLSLRRAVETYGGLPPKALRLPAGALAEALADIHRADPAHRDPFLVLTDRLLLALGEARHGRVRDHRRRTAVRAHLLGERPAITLRNVPLLRGHGRFGRGTPPERRCLGSAVTECEEDAVMAGSASKVTLLPLETGSLSSTVPPGLPGTLHVLGSNGGMSVAPDANFALLFGRNAPEVHVCVGPGDTRVSRQQGLIVRESSRWVLRNTGRPPIRFPGSRLLLGGDRAPLPAGYTPLFVVSSRQEHLLEIRIAASTPRGSANGQGAHEEETPGEVRDLSPEEKLVLVCLAQRYLRLEPQPQPLTWTQVAFELGELRPEERWTTSRAAHLVANVRTRLSKKDGVPGLLEEEVPRPVGNTLNHNLITDLLVTTTLVRSHLRLLEE</sequence>
<dbReference type="InterPro" id="IPR000719">
    <property type="entry name" value="Prot_kinase_dom"/>
</dbReference>
<feature type="domain" description="FHA" evidence="3">
    <location>
        <begin position="265"/>
        <end position="316"/>
    </location>
</feature>
<name>A0ABU4FQX8_9ACTN</name>
<feature type="compositionally biased region" description="Basic and acidic residues" evidence="2">
    <location>
        <begin position="361"/>
        <end position="372"/>
    </location>
</feature>
<protein>
    <recommendedName>
        <fullName evidence="3">FHA domain-containing protein</fullName>
    </recommendedName>
</protein>
<dbReference type="PROSITE" id="PS50006">
    <property type="entry name" value="FHA_DOMAIN"/>
    <property type="match status" value="1"/>
</dbReference>
<dbReference type="RefSeq" id="WP_317775261.1">
    <property type="nucleotide sequence ID" value="NZ_JAWMAJ010000227.1"/>
</dbReference>
<gene>
    <name evidence="4" type="ORF">R5A26_41535</name>
</gene>
<evidence type="ECO:0000256" key="2">
    <source>
        <dbReference type="SAM" id="MobiDB-lite"/>
    </source>
</evidence>
<feature type="region of interest" description="Disordered" evidence="2">
    <location>
        <begin position="350"/>
        <end position="372"/>
    </location>
</feature>
<evidence type="ECO:0000259" key="3">
    <source>
        <dbReference type="PROSITE" id="PS50006"/>
    </source>
</evidence>
<organism evidence="4 5">
    <name type="scientific">Streptomyces prunicolor</name>
    <dbReference type="NCBI Taxonomy" id="67348"/>
    <lineage>
        <taxon>Bacteria</taxon>
        <taxon>Bacillati</taxon>
        <taxon>Actinomycetota</taxon>
        <taxon>Actinomycetes</taxon>
        <taxon>Kitasatosporales</taxon>
        <taxon>Streptomycetaceae</taxon>
        <taxon>Streptomyces</taxon>
    </lineage>
</organism>
<evidence type="ECO:0000313" key="5">
    <source>
        <dbReference type="Proteomes" id="UP001187346"/>
    </source>
</evidence>
<dbReference type="InterPro" id="IPR000253">
    <property type="entry name" value="FHA_dom"/>
</dbReference>
<evidence type="ECO:0000313" key="4">
    <source>
        <dbReference type="EMBL" id="MDV7222435.1"/>
    </source>
</evidence>
<proteinExistence type="predicted"/>
<dbReference type="Proteomes" id="UP001187346">
    <property type="component" value="Unassembled WGS sequence"/>
</dbReference>
<comment type="caution">
    <text evidence="4">The sequence shown here is derived from an EMBL/GenBank/DDBJ whole genome shotgun (WGS) entry which is preliminary data.</text>
</comment>